<dbReference type="EMBL" id="JAGEMK010000001">
    <property type="protein sequence ID" value="MBO1750495.1"/>
    <property type="molecule type" value="Genomic_DNA"/>
</dbReference>
<evidence type="ECO:0000313" key="2">
    <source>
        <dbReference type="EMBL" id="MBO1750495.1"/>
    </source>
</evidence>
<dbReference type="Proteomes" id="UP000664209">
    <property type="component" value="Unassembled WGS sequence"/>
</dbReference>
<dbReference type="InterPro" id="IPR015890">
    <property type="entry name" value="Chorismate_C"/>
</dbReference>
<dbReference type="SUPFAM" id="SSF56322">
    <property type="entry name" value="ADC synthase"/>
    <property type="match status" value="1"/>
</dbReference>
<evidence type="ECO:0000259" key="1">
    <source>
        <dbReference type="Pfam" id="PF00425"/>
    </source>
</evidence>
<comment type="caution">
    <text evidence="2">The sequence shown here is derived from an EMBL/GenBank/DDBJ whole genome shotgun (WGS) entry which is preliminary data.</text>
</comment>
<dbReference type="Pfam" id="PF00425">
    <property type="entry name" value="Chorismate_bind"/>
    <property type="match status" value="1"/>
</dbReference>
<gene>
    <name evidence="2" type="ORF">J4G33_01610</name>
</gene>
<sequence length="360" mass="37445">MTGPGAAGGAAWFAGIEARDPVECIDLRREAHRLDGGGFWAVVGDFDGTVRAWRFAQVVRGPSVPPGRPRPWSGPPIGGWRSSIGREEYCAAVATIRERIRAGEVYQVNLCRVLEAELPAVAGAEPDAQALAAVLAAGNPAPWSGGVHVPEGGDLARTWVVTASPELFLRLEAGVVTSGPIKGTAPTAAGLTDKDRAENVMIADMVRNDLQRVSRPGSVEVTALLALEQHPGLVHLVTTVQGDLLDGRADWAAILDASYPPASVSGAPKAAALGVISELEPVARGPYCGAVGWIDADEGRAELAVGIRTFWWTPESGGLLRFGTGAGITWGSDPAGEWAETELKARHLVGLASRGGAPSG</sequence>
<accession>A0A939LQ42</accession>
<dbReference type="GO" id="GO:0046820">
    <property type="term" value="F:4-amino-4-deoxychorismate synthase activity"/>
    <property type="evidence" value="ECO:0007669"/>
    <property type="project" value="TreeGrafter"/>
</dbReference>
<organism evidence="2 3">
    <name type="scientific">Actinotalea soli</name>
    <dbReference type="NCBI Taxonomy" id="2819234"/>
    <lineage>
        <taxon>Bacteria</taxon>
        <taxon>Bacillati</taxon>
        <taxon>Actinomycetota</taxon>
        <taxon>Actinomycetes</taxon>
        <taxon>Micrococcales</taxon>
        <taxon>Cellulomonadaceae</taxon>
        <taxon>Actinotalea</taxon>
    </lineage>
</organism>
<evidence type="ECO:0000313" key="3">
    <source>
        <dbReference type="Proteomes" id="UP000664209"/>
    </source>
</evidence>
<reference evidence="2" key="1">
    <citation type="submission" date="2021-03" db="EMBL/GenBank/DDBJ databases">
        <title>Actinotalea soli sp. nov., isolated from soil.</title>
        <authorList>
            <person name="Ping W."/>
            <person name="Zhang J."/>
        </authorList>
    </citation>
    <scope>NUCLEOTIDE SEQUENCE</scope>
    <source>
        <strain evidence="2">BY-33</strain>
    </source>
</reference>
<dbReference type="Gene3D" id="3.60.120.10">
    <property type="entry name" value="Anthranilate synthase"/>
    <property type="match status" value="1"/>
</dbReference>
<dbReference type="AlphaFoldDB" id="A0A939LQ42"/>
<dbReference type="InterPro" id="IPR005801">
    <property type="entry name" value="ADC_synthase"/>
</dbReference>
<dbReference type="InterPro" id="IPR019999">
    <property type="entry name" value="Anth_synth_I-like"/>
</dbReference>
<proteinExistence type="predicted"/>
<dbReference type="GO" id="GO:0000162">
    <property type="term" value="P:L-tryptophan biosynthetic process"/>
    <property type="evidence" value="ECO:0007669"/>
    <property type="project" value="TreeGrafter"/>
</dbReference>
<dbReference type="PANTHER" id="PTHR11236">
    <property type="entry name" value="AMINOBENZOATE/ANTHRANILATE SYNTHASE"/>
    <property type="match status" value="1"/>
</dbReference>
<protein>
    <submittedName>
        <fullName evidence="2">Chorismate-binding protein</fullName>
    </submittedName>
</protein>
<dbReference type="PANTHER" id="PTHR11236:SF50">
    <property type="entry name" value="AMINODEOXYCHORISMATE SYNTHASE COMPONENT 1"/>
    <property type="match status" value="1"/>
</dbReference>
<dbReference type="PRINTS" id="PR00095">
    <property type="entry name" value="ANTSNTHASEI"/>
</dbReference>
<keyword evidence="3" id="KW-1185">Reference proteome</keyword>
<name>A0A939LQ42_9CELL</name>
<feature type="domain" description="Chorismate-utilising enzyme C-terminal" evidence="1">
    <location>
        <begin position="86"/>
        <end position="344"/>
    </location>
</feature>